<comment type="caution">
    <text evidence="1">The sequence shown here is derived from an EMBL/GenBank/DDBJ whole genome shotgun (WGS) entry which is preliminary data.</text>
</comment>
<evidence type="ECO:0000313" key="2">
    <source>
        <dbReference type="Proteomes" id="UP001159428"/>
    </source>
</evidence>
<dbReference type="Proteomes" id="UP001159428">
    <property type="component" value="Unassembled WGS sequence"/>
</dbReference>
<organism evidence="1 2">
    <name type="scientific">Pocillopora meandrina</name>
    <dbReference type="NCBI Taxonomy" id="46732"/>
    <lineage>
        <taxon>Eukaryota</taxon>
        <taxon>Metazoa</taxon>
        <taxon>Cnidaria</taxon>
        <taxon>Anthozoa</taxon>
        <taxon>Hexacorallia</taxon>
        <taxon>Scleractinia</taxon>
        <taxon>Astrocoeniina</taxon>
        <taxon>Pocilloporidae</taxon>
        <taxon>Pocillopora</taxon>
    </lineage>
</organism>
<dbReference type="EMBL" id="CALNXJ010000003">
    <property type="protein sequence ID" value="CAH3035391.1"/>
    <property type="molecule type" value="Genomic_DNA"/>
</dbReference>
<name>A0AAU9VRR1_9CNID</name>
<keyword evidence="2" id="KW-1185">Reference proteome</keyword>
<accession>A0AAU9VRR1</accession>
<sequence>MMKTFKARMCRRVDYFSKDLRDSGLYYDDDIIHRVCLKFYFLDVIQSELHSAALEGNALFTCPVINVESPLGKPDVLYFVPASAESQDYMTPVDIDEIKIAEDTCAEQLRARGCCS</sequence>
<proteinExistence type="predicted"/>
<dbReference type="AlphaFoldDB" id="A0AAU9VRR1"/>
<evidence type="ECO:0000313" key="1">
    <source>
        <dbReference type="EMBL" id="CAH3035391.1"/>
    </source>
</evidence>
<reference evidence="1 2" key="1">
    <citation type="submission" date="2022-05" db="EMBL/GenBank/DDBJ databases">
        <authorList>
            <consortium name="Genoscope - CEA"/>
            <person name="William W."/>
        </authorList>
    </citation>
    <scope>NUCLEOTIDE SEQUENCE [LARGE SCALE GENOMIC DNA]</scope>
</reference>
<protein>
    <submittedName>
        <fullName evidence="1">Uncharacterized protein</fullName>
    </submittedName>
</protein>
<gene>
    <name evidence="1" type="ORF">PMEA_00017275</name>
</gene>